<name>A0A1F7TKA4_9BACT</name>
<dbReference type="Pfam" id="PF12146">
    <property type="entry name" value="Hydrolase_4"/>
    <property type="match status" value="1"/>
</dbReference>
<dbReference type="InterPro" id="IPR050266">
    <property type="entry name" value="AB_hydrolase_sf"/>
</dbReference>
<dbReference type="PANTHER" id="PTHR43798">
    <property type="entry name" value="MONOACYLGLYCEROL LIPASE"/>
    <property type="match status" value="1"/>
</dbReference>
<dbReference type="STRING" id="1802385.A2856_01815"/>
<dbReference type="SUPFAM" id="SSF53474">
    <property type="entry name" value="alpha/beta-Hydrolases"/>
    <property type="match status" value="1"/>
</dbReference>
<proteinExistence type="predicted"/>
<comment type="caution">
    <text evidence="2">The sequence shown here is derived from an EMBL/GenBank/DDBJ whole genome shotgun (WGS) entry which is preliminary data.</text>
</comment>
<dbReference type="InterPro" id="IPR029058">
    <property type="entry name" value="AB_hydrolase_fold"/>
</dbReference>
<evidence type="ECO:0000259" key="1">
    <source>
        <dbReference type="Pfam" id="PF12146"/>
    </source>
</evidence>
<dbReference type="InterPro" id="IPR022742">
    <property type="entry name" value="Hydrolase_4"/>
</dbReference>
<evidence type="ECO:0000313" key="2">
    <source>
        <dbReference type="EMBL" id="OGL66411.1"/>
    </source>
</evidence>
<evidence type="ECO:0000313" key="3">
    <source>
        <dbReference type="Proteomes" id="UP000177885"/>
    </source>
</evidence>
<reference evidence="2 3" key="1">
    <citation type="journal article" date="2016" name="Nat. Commun.">
        <title>Thousands of microbial genomes shed light on interconnected biogeochemical processes in an aquifer system.</title>
        <authorList>
            <person name="Anantharaman K."/>
            <person name="Brown C.T."/>
            <person name="Hug L.A."/>
            <person name="Sharon I."/>
            <person name="Castelle C.J."/>
            <person name="Probst A.J."/>
            <person name="Thomas B.C."/>
            <person name="Singh A."/>
            <person name="Wilkins M.J."/>
            <person name="Karaoz U."/>
            <person name="Brodie E.L."/>
            <person name="Williams K.H."/>
            <person name="Hubbard S.S."/>
            <person name="Banfield J.F."/>
        </authorList>
    </citation>
    <scope>NUCLEOTIDE SEQUENCE [LARGE SCALE GENOMIC DNA]</scope>
</reference>
<dbReference type="AlphaFoldDB" id="A0A1F7TKA4"/>
<accession>A0A1F7TKA4</accession>
<dbReference type="Gene3D" id="3.40.50.1820">
    <property type="entry name" value="alpha/beta hydrolase"/>
    <property type="match status" value="1"/>
</dbReference>
<protein>
    <recommendedName>
        <fullName evidence="1">Serine aminopeptidase S33 domain-containing protein</fullName>
    </recommendedName>
</protein>
<dbReference type="EMBL" id="MGDT01000007">
    <property type="protein sequence ID" value="OGL66411.1"/>
    <property type="molecule type" value="Genomic_DNA"/>
</dbReference>
<feature type="domain" description="Serine aminopeptidase S33" evidence="1">
    <location>
        <begin position="43"/>
        <end position="140"/>
    </location>
</feature>
<gene>
    <name evidence="2" type="ORF">A2856_01815</name>
</gene>
<organism evidence="2 3">
    <name type="scientific">Candidatus Uhrbacteria bacterium RIFCSPHIGHO2_01_FULL_63_20</name>
    <dbReference type="NCBI Taxonomy" id="1802385"/>
    <lineage>
        <taxon>Bacteria</taxon>
        <taxon>Candidatus Uhriibacteriota</taxon>
    </lineage>
</organism>
<sequence>MERVTFVTEDGVEIVGDWYPSEGGRFAILLHIRPATKESWRRWAEILQARGVSVLAYDQRGHGESTMGGTIDFEKLSDDESRAKRLDLEAAYAWLQGKGATESDTFLMGGSIGANLSIRFLAEHPGVKRAVALSPGLDYRGVTTDDAIRKLSDDQRVILIASDDDQHDSFASCAKLNALAPERTTFLPQKGLGHGTNMLEEDPALFDMILTRLSL</sequence>
<dbReference type="GO" id="GO:0016020">
    <property type="term" value="C:membrane"/>
    <property type="evidence" value="ECO:0007669"/>
    <property type="project" value="TreeGrafter"/>
</dbReference>
<dbReference type="Proteomes" id="UP000177885">
    <property type="component" value="Unassembled WGS sequence"/>
</dbReference>
<dbReference type="PANTHER" id="PTHR43798:SF33">
    <property type="entry name" value="HYDROLASE, PUTATIVE (AFU_ORTHOLOGUE AFUA_2G14860)-RELATED"/>
    <property type="match status" value="1"/>
</dbReference>